<organism evidence="3 4">
    <name type="scientific">Camelus dromedarius</name>
    <name type="common">Dromedary</name>
    <name type="synonym">Arabian camel</name>
    <dbReference type="NCBI Taxonomy" id="9838"/>
    <lineage>
        <taxon>Eukaryota</taxon>
        <taxon>Metazoa</taxon>
        <taxon>Chordata</taxon>
        <taxon>Craniata</taxon>
        <taxon>Vertebrata</taxon>
        <taxon>Euteleostomi</taxon>
        <taxon>Mammalia</taxon>
        <taxon>Eutheria</taxon>
        <taxon>Laurasiatheria</taxon>
        <taxon>Artiodactyla</taxon>
        <taxon>Tylopoda</taxon>
        <taxon>Camelidae</taxon>
        <taxon>Camelus</taxon>
    </lineage>
</organism>
<dbReference type="AlphaFoldDB" id="A0A5N4C231"/>
<dbReference type="EMBL" id="JWIN03000037">
    <property type="protein sequence ID" value="KAB1252935.1"/>
    <property type="molecule type" value="Genomic_DNA"/>
</dbReference>
<gene>
    <name evidence="3" type="ORF">Cadr_000003394</name>
</gene>
<dbReference type="Gene3D" id="6.10.140.140">
    <property type="match status" value="1"/>
</dbReference>
<dbReference type="STRING" id="9838.ENSCDRP00005023705"/>
<feature type="region of interest" description="Disordered" evidence="1">
    <location>
        <begin position="157"/>
        <end position="176"/>
    </location>
</feature>
<dbReference type="Proteomes" id="UP000299084">
    <property type="component" value="Unassembled WGS sequence"/>
</dbReference>
<protein>
    <recommendedName>
        <fullName evidence="2">KRAB-related domain-containing protein</fullName>
    </recommendedName>
</protein>
<dbReference type="GO" id="GO:0006355">
    <property type="term" value="P:regulation of DNA-templated transcription"/>
    <property type="evidence" value="ECO:0007669"/>
    <property type="project" value="InterPro"/>
</dbReference>
<sequence length="256" mass="30132">MKFTACSDWFTVLGPRNCGISSHREAAIRHRSPLRTFDLVDREIQVVFLRDQTNPSTMNRGSSFVKNSCDDTQKLEKKSKAFKDISKYFSKEEWANLAYSQKITYVYMKRNYETMTGLAFHPPFRLSLKEQIFCIFLGLKASMPNFMCPRRPTIKFREHDSEDKNPGNQKEFPQEVFNMQERKQLKVIPEKREKETSGSEQAPKQLCPLQKEVSSDQQIKEIPGPKIERVKVWANRLRERKHRVIYEEISDPEEDD</sequence>
<dbReference type="InterPro" id="IPR019041">
    <property type="entry name" value="SSXRD_motif"/>
</dbReference>
<dbReference type="PANTHER" id="PTHR14112">
    <property type="entry name" value="SYNOVIAL SARCOMA, X MEMBER"/>
    <property type="match status" value="1"/>
</dbReference>
<dbReference type="InterPro" id="IPR001909">
    <property type="entry name" value="KRAB"/>
</dbReference>
<dbReference type="GO" id="GO:0005634">
    <property type="term" value="C:nucleus"/>
    <property type="evidence" value="ECO:0007669"/>
    <property type="project" value="InterPro"/>
</dbReference>
<dbReference type="InterPro" id="IPR003655">
    <property type="entry name" value="aKRAB"/>
</dbReference>
<name>A0A5N4C231_CAMDR</name>
<reference evidence="3 4" key="1">
    <citation type="journal article" date="2019" name="Mol. Ecol. Resour.">
        <title>Improving Illumina assemblies with Hi-C and long reads: an example with the North African dromedary.</title>
        <authorList>
            <person name="Elbers J.P."/>
            <person name="Rogers M.F."/>
            <person name="Perelman P.L."/>
            <person name="Proskuryakova A.A."/>
            <person name="Serdyukova N.A."/>
            <person name="Johnson W.E."/>
            <person name="Horin P."/>
            <person name="Corander J."/>
            <person name="Murphy D."/>
            <person name="Burger P.A."/>
        </authorList>
    </citation>
    <scope>NUCLEOTIDE SEQUENCE [LARGE SCALE GENOMIC DNA]</scope>
    <source>
        <strain evidence="3">Drom800</strain>
        <tissue evidence="3">Blood</tissue>
    </source>
</reference>
<feature type="compositionally biased region" description="Basic and acidic residues" evidence="1">
    <location>
        <begin position="183"/>
        <end position="197"/>
    </location>
</feature>
<comment type="caution">
    <text evidence="3">The sequence shown here is derived from an EMBL/GenBank/DDBJ whole genome shotgun (WGS) entry which is preliminary data.</text>
</comment>
<keyword evidence="4" id="KW-1185">Reference proteome</keyword>
<evidence type="ECO:0000259" key="2">
    <source>
        <dbReference type="PROSITE" id="PS50806"/>
    </source>
</evidence>
<evidence type="ECO:0000256" key="1">
    <source>
        <dbReference type="SAM" id="MobiDB-lite"/>
    </source>
</evidence>
<dbReference type="InterPro" id="IPR036051">
    <property type="entry name" value="KRAB_dom_sf"/>
</dbReference>
<dbReference type="PANTHER" id="PTHR14112:SF1">
    <property type="entry name" value="KRAB-RELATED DOMAIN-CONTAINING PROTEIN"/>
    <property type="match status" value="1"/>
</dbReference>
<proteinExistence type="predicted"/>
<dbReference type="SMART" id="SM00349">
    <property type="entry name" value="KRAB"/>
    <property type="match status" value="1"/>
</dbReference>
<feature type="region of interest" description="Disordered" evidence="1">
    <location>
        <begin position="183"/>
        <end position="220"/>
    </location>
</feature>
<evidence type="ECO:0000313" key="4">
    <source>
        <dbReference type="Proteomes" id="UP000299084"/>
    </source>
</evidence>
<evidence type="ECO:0000313" key="3">
    <source>
        <dbReference type="EMBL" id="KAB1252935.1"/>
    </source>
</evidence>
<dbReference type="PROSITE" id="PS50806">
    <property type="entry name" value="KRAB_RELATED"/>
    <property type="match status" value="1"/>
</dbReference>
<dbReference type="Pfam" id="PF09514">
    <property type="entry name" value="SSXRD"/>
    <property type="match status" value="1"/>
</dbReference>
<dbReference type="Pfam" id="PF01352">
    <property type="entry name" value="KRAB"/>
    <property type="match status" value="1"/>
</dbReference>
<feature type="domain" description="KRAB-related" evidence="2">
    <location>
        <begin position="77"/>
        <end position="140"/>
    </location>
</feature>
<dbReference type="SUPFAM" id="SSF109640">
    <property type="entry name" value="KRAB domain (Kruppel-associated box)"/>
    <property type="match status" value="1"/>
</dbReference>
<dbReference type="CDD" id="cd07765">
    <property type="entry name" value="KRAB_A-box"/>
    <property type="match status" value="1"/>
</dbReference>
<accession>A0A5N4C231</accession>